<dbReference type="InterPro" id="IPR013693">
    <property type="entry name" value="SpoIID/LytB_N"/>
</dbReference>
<feature type="compositionally biased region" description="Low complexity" evidence="2">
    <location>
        <begin position="180"/>
        <end position="193"/>
    </location>
</feature>
<dbReference type="GO" id="GO:0030435">
    <property type="term" value="P:sporulation resulting in formation of a cellular spore"/>
    <property type="evidence" value="ECO:0007669"/>
    <property type="project" value="InterPro"/>
</dbReference>
<dbReference type="Pfam" id="PF08486">
    <property type="entry name" value="SpoIID"/>
    <property type="match status" value="1"/>
</dbReference>
<feature type="domain" description="Peptidoglycan recognition protein family" evidence="5">
    <location>
        <begin position="237"/>
        <end position="387"/>
    </location>
</feature>
<evidence type="ECO:0000259" key="5">
    <source>
        <dbReference type="SMART" id="SM00701"/>
    </source>
</evidence>
<evidence type="ECO:0000259" key="4">
    <source>
        <dbReference type="SMART" id="SM00644"/>
    </source>
</evidence>
<protein>
    <submittedName>
        <fullName evidence="6">SpoIID/LytB domain-containing protein</fullName>
    </submittedName>
</protein>
<feature type="region of interest" description="Disordered" evidence="2">
    <location>
        <begin position="164"/>
        <end position="193"/>
    </location>
</feature>
<dbReference type="InterPro" id="IPR006619">
    <property type="entry name" value="PGRP_domain_met/bac"/>
</dbReference>
<dbReference type="SUPFAM" id="SSF55846">
    <property type="entry name" value="N-acetylmuramoyl-L-alanine amidase-like"/>
    <property type="match status" value="1"/>
</dbReference>
<dbReference type="Proteomes" id="UP000265581">
    <property type="component" value="Unassembled WGS sequence"/>
</dbReference>
<evidence type="ECO:0000256" key="3">
    <source>
        <dbReference type="SAM" id="SignalP"/>
    </source>
</evidence>
<feature type="signal peptide" evidence="3">
    <location>
        <begin position="1"/>
        <end position="31"/>
    </location>
</feature>
<dbReference type="EMBL" id="QUBR01000002">
    <property type="protein sequence ID" value="REK70875.1"/>
    <property type="molecule type" value="Genomic_DNA"/>
</dbReference>
<feature type="region of interest" description="Disordered" evidence="2">
    <location>
        <begin position="32"/>
        <end position="61"/>
    </location>
</feature>
<reference evidence="6 7" key="1">
    <citation type="submission" date="2018-08" db="EMBL/GenBank/DDBJ databases">
        <title>Aeromicrobium sp. M2KJ-4, whole genome shotgun sequence.</title>
        <authorList>
            <person name="Tuo L."/>
        </authorList>
    </citation>
    <scope>NUCLEOTIDE SEQUENCE [LARGE SCALE GENOMIC DNA]</scope>
    <source>
        <strain evidence="6 7">M2KJ-4</strain>
    </source>
</reference>
<dbReference type="InterPro" id="IPR013783">
    <property type="entry name" value="Ig-like_fold"/>
</dbReference>
<dbReference type="GO" id="GO:0008270">
    <property type="term" value="F:zinc ion binding"/>
    <property type="evidence" value="ECO:0007669"/>
    <property type="project" value="InterPro"/>
</dbReference>
<dbReference type="PANTHER" id="PTHR11022:SF41">
    <property type="entry name" value="PEPTIDOGLYCAN-RECOGNITION PROTEIN LC-RELATED"/>
    <property type="match status" value="1"/>
</dbReference>
<gene>
    <name evidence="6" type="ORF">DX116_17490</name>
</gene>
<dbReference type="GO" id="GO:0008745">
    <property type="term" value="F:N-acetylmuramoyl-L-alanine amidase activity"/>
    <property type="evidence" value="ECO:0007669"/>
    <property type="project" value="InterPro"/>
</dbReference>
<feature type="domain" description="N-acetylmuramoyl-L-alanine amidase" evidence="4">
    <location>
        <begin position="250"/>
        <end position="403"/>
    </location>
</feature>
<dbReference type="AlphaFoldDB" id="A0A371P4P3"/>
<dbReference type="InterPro" id="IPR013486">
    <property type="entry name" value="SpoIID/LytB"/>
</dbReference>
<feature type="chain" id="PRO_5017067533" evidence="3">
    <location>
        <begin position="32"/>
        <end position="1055"/>
    </location>
</feature>
<dbReference type="CDD" id="cd06583">
    <property type="entry name" value="PGRP"/>
    <property type="match status" value="1"/>
</dbReference>
<sequence>MLSWSPARRTSAVAITLVVAAGLLAPSSAQAAGTDVTTSPVAPTDAAAATPAPDAEVTSTPVPGVVGVAEASGSASSDLVAELPKTSTSDFRMVGVTWTAGPTTGVQVEVRTRTAGTWSSWTPLGLEVQDGEGGRPGTEPLWVGDADGVAARVTSTGGALQGVRIDTIDPGSDDAGTGTGTTSAASTTVASSPSAATAAFSTSSLGTAASRTTSLGTASLGAAATAADGAPSYTPQPAIISRSAWGAEPGTPCDTPAAGDRTRGVVVHHTAGTNSYTADQSAQIVRATQAYHVKSRKWCDLGYNFLVDKYGQIFEGRRGGIDRAIRAAHSGNAEVNTYAMGVSMMGNYDEVKPTPALKDAMVRLIGWRLGTNYLKAKGTYSIGGKTLNMIAGHRDVLSTACPGRYGYAWLSEAGGLRDRVEAYMAGYSSTVKSRYAAIGSATAGPIFIGEAQTSTGSRLRAKYLDLYAKGAAGTGTVFAISGAARDEYDRLGSRTGVLGYPAGEAVAVTGGTRQNFDGGYVLTAAATGRATAYNAAGAVITGSGQAAPAPAAKPAKVGRISVTPGKKSARLRWSGVAGATSYEVCLVATKTNRSCDRVARGVTSPTALMSKLKPTRDTDWYAKVRGVNGSAKGAYSSLKGFNLKSSSSRTKQSSVSSVSTASFASTASSASSVSSASTTPAASDRVTVPASGSITVMGHGYGHGIGMSQYGAQGAARAGVAYAGILATYYPGTTLATRGGSIRVLISQDTSDAVDVRAASGLKFRKTGTSYRKSLPTRIGGRAVKSWRIVRVSSKKTQSTLQYRTSTKYRSYKGIRWTGDGQFEGPSRIGLMLPGGTVAYRGVIRSAVPSKGSTARDTVNVLPVEHYVRGVVAAEMPAGWAPEALKAQAVAARTYGVRSLNPSRYYDICSTTACQVYGGASRETAATDAAVRATKGQYVSYQGAPAMTQFSSSSGGRTSAGSQPYLVAGDDPYDGWAGNPNHAWTISVPASTIQKAYPSIGTLRSLTVTRRTGGGDWGGRVASVTLQGSSRSVTISGNDARWAFGLKSNWFSFGS</sequence>
<evidence type="ECO:0000313" key="7">
    <source>
        <dbReference type="Proteomes" id="UP000265581"/>
    </source>
</evidence>
<evidence type="ECO:0000313" key="6">
    <source>
        <dbReference type="EMBL" id="REK70875.1"/>
    </source>
</evidence>
<dbReference type="PANTHER" id="PTHR11022">
    <property type="entry name" value="PEPTIDOGLYCAN RECOGNITION PROTEIN"/>
    <property type="match status" value="1"/>
</dbReference>
<feature type="compositionally biased region" description="Low complexity" evidence="2">
    <location>
        <begin position="36"/>
        <end position="61"/>
    </location>
</feature>
<dbReference type="SMART" id="SM00701">
    <property type="entry name" value="PGRP"/>
    <property type="match status" value="1"/>
</dbReference>
<dbReference type="InterPro" id="IPR036505">
    <property type="entry name" value="Amidase/PGRP_sf"/>
</dbReference>
<dbReference type="OrthoDB" id="9773852at2"/>
<comment type="similarity">
    <text evidence="1">Belongs to the N-acetylmuramoyl-L-alanine amidase 2 family.</text>
</comment>
<name>A0A371P4P3_9ACTN</name>
<dbReference type="SMART" id="SM00644">
    <property type="entry name" value="Ami_2"/>
    <property type="match status" value="1"/>
</dbReference>
<dbReference type="GO" id="GO:0009253">
    <property type="term" value="P:peptidoglycan catabolic process"/>
    <property type="evidence" value="ECO:0007669"/>
    <property type="project" value="InterPro"/>
</dbReference>
<dbReference type="Gene3D" id="2.60.40.10">
    <property type="entry name" value="Immunoglobulins"/>
    <property type="match status" value="1"/>
</dbReference>
<keyword evidence="3" id="KW-0732">Signal</keyword>
<dbReference type="InterPro" id="IPR015510">
    <property type="entry name" value="PGRP"/>
</dbReference>
<dbReference type="GO" id="GO:0005975">
    <property type="term" value="P:carbohydrate metabolic process"/>
    <property type="evidence" value="ECO:0007669"/>
    <property type="project" value="UniProtKB-ARBA"/>
</dbReference>
<dbReference type="NCBIfam" id="TIGR02669">
    <property type="entry name" value="SpoIID_LytB"/>
    <property type="match status" value="1"/>
</dbReference>
<dbReference type="RefSeq" id="WP_119705459.1">
    <property type="nucleotide sequence ID" value="NZ_JBHSOI010000002.1"/>
</dbReference>
<proteinExistence type="inferred from homology"/>
<evidence type="ECO:0000256" key="1">
    <source>
        <dbReference type="ARBA" id="ARBA00007553"/>
    </source>
</evidence>
<evidence type="ECO:0000256" key="2">
    <source>
        <dbReference type="SAM" id="MobiDB-lite"/>
    </source>
</evidence>
<accession>A0A371P4P3</accession>
<dbReference type="InterPro" id="IPR002502">
    <property type="entry name" value="Amidase_domain"/>
</dbReference>
<keyword evidence="7" id="KW-1185">Reference proteome</keyword>
<dbReference type="Gene3D" id="3.40.80.10">
    <property type="entry name" value="Peptidoglycan recognition protein-like"/>
    <property type="match status" value="1"/>
</dbReference>
<organism evidence="6 7">
    <name type="scientific">Aeromicrobium endophyticum</name>
    <dbReference type="NCBI Taxonomy" id="2292704"/>
    <lineage>
        <taxon>Bacteria</taxon>
        <taxon>Bacillati</taxon>
        <taxon>Actinomycetota</taxon>
        <taxon>Actinomycetes</taxon>
        <taxon>Propionibacteriales</taxon>
        <taxon>Nocardioidaceae</taxon>
        <taxon>Aeromicrobium</taxon>
    </lineage>
</organism>
<dbReference type="Pfam" id="PF01510">
    <property type="entry name" value="Amidase_2"/>
    <property type="match status" value="1"/>
</dbReference>
<comment type="caution">
    <text evidence="6">The sequence shown here is derived from an EMBL/GenBank/DDBJ whole genome shotgun (WGS) entry which is preliminary data.</text>
</comment>